<dbReference type="InterPro" id="IPR042271">
    <property type="entry name" value="Zinicin_2_N"/>
</dbReference>
<dbReference type="Pfam" id="PF10103">
    <property type="entry name" value="Zincin_2"/>
    <property type="match status" value="1"/>
</dbReference>
<keyword evidence="1" id="KW-0378">Hydrolase</keyword>
<dbReference type="PANTHER" id="PTHR39420:SF2">
    <property type="entry name" value="HYDROLASE"/>
    <property type="match status" value="1"/>
</dbReference>
<sequence length="446" mass="48603">MNDDEHEDPLAKWLAQFGFETGSGMDLGRLVSQLQQAMQSMSGRTGASGIDWKGARSAARQVVAGLGPDPAPNEQNQRKVAEADRLAGLWLDQTTSFDQVERPAAAWSRAEWVERTMGSWRTVAEPIVTRIADALASSFGAQFAAAEDAPAELGQLGAMLTPMLRGAAGSMYTLQLSQAIGQLAGEVVSGTELGLQVMPEPQVVLLPANIAAFGEGLGLRDEDVLLYLTVREAARQRLFANVGWLAPQLLAFLEHYAREITIDVAAITEAVEVDDPSALTPERLAEISEQLQGRLFSPTQTPEQRSILGRLETLLALVEGWVDEVTATTVTKWMPQASVQLAEAIRRRRATRGPRERLFSTLVGLDLSPRRVRDAANLWAAMTEARGAAERDAMWAHPDLMPTAEDLDDPLRLLDPDTHDHVADEMDVALAQLLEQAEQERGESSD</sequence>
<dbReference type="Proteomes" id="UP000749311">
    <property type="component" value="Unassembled WGS sequence"/>
</dbReference>
<protein>
    <submittedName>
        <fullName evidence="1">Hydrolase</fullName>
    </submittedName>
</protein>
<dbReference type="InterPro" id="IPR018766">
    <property type="entry name" value="Zinicin_2"/>
</dbReference>
<comment type="caution">
    <text evidence="1">The sequence shown here is derived from an EMBL/GenBank/DDBJ whole genome shotgun (WGS) entry which is preliminary data.</text>
</comment>
<dbReference type="RefSeq" id="WP_167165388.1">
    <property type="nucleotide sequence ID" value="NZ_BAAAOO010000002.1"/>
</dbReference>
<dbReference type="PANTHER" id="PTHR39420">
    <property type="match status" value="1"/>
</dbReference>
<keyword evidence="2" id="KW-1185">Reference proteome</keyword>
<proteinExistence type="predicted"/>
<dbReference type="EMBL" id="JAAMOZ010000001">
    <property type="protein sequence ID" value="NIH56377.1"/>
    <property type="molecule type" value="Genomic_DNA"/>
</dbReference>
<evidence type="ECO:0000313" key="1">
    <source>
        <dbReference type="EMBL" id="NIH56377.1"/>
    </source>
</evidence>
<accession>A0ABX0SI22</accession>
<name>A0ABX0SI22_9ACTN</name>
<dbReference type="GO" id="GO:0016787">
    <property type="term" value="F:hydrolase activity"/>
    <property type="evidence" value="ECO:0007669"/>
    <property type="project" value="UniProtKB-KW"/>
</dbReference>
<organism evidence="1 2">
    <name type="scientific">Brooklawnia cerclae</name>
    <dbReference type="NCBI Taxonomy" id="349934"/>
    <lineage>
        <taxon>Bacteria</taxon>
        <taxon>Bacillati</taxon>
        <taxon>Actinomycetota</taxon>
        <taxon>Actinomycetes</taxon>
        <taxon>Propionibacteriales</taxon>
        <taxon>Propionibacteriaceae</taxon>
        <taxon>Brooklawnia</taxon>
    </lineage>
</organism>
<dbReference type="NCBIfam" id="TIGR03624">
    <property type="entry name" value="putative hydrolase"/>
    <property type="match status" value="1"/>
</dbReference>
<gene>
    <name evidence="1" type="ORF">FB473_001022</name>
</gene>
<dbReference type="Gene3D" id="1.20.150.30">
    <property type="entry name" value="Zincin-like metallopeptidase, N-terminal domain"/>
    <property type="match status" value="1"/>
</dbReference>
<evidence type="ECO:0000313" key="2">
    <source>
        <dbReference type="Proteomes" id="UP000749311"/>
    </source>
</evidence>
<dbReference type="SUPFAM" id="SSF55486">
    <property type="entry name" value="Metalloproteases ('zincins'), catalytic domain"/>
    <property type="match status" value="1"/>
</dbReference>
<reference evidence="1 2" key="1">
    <citation type="submission" date="2020-02" db="EMBL/GenBank/DDBJ databases">
        <title>Sequencing the genomes of 1000 actinobacteria strains.</title>
        <authorList>
            <person name="Klenk H.-P."/>
        </authorList>
    </citation>
    <scope>NUCLEOTIDE SEQUENCE [LARGE SCALE GENOMIC DNA]</scope>
    <source>
        <strain evidence="1 2">DSM 19609</strain>
    </source>
</reference>